<evidence type="ECO:0000256" key="5">
    <source>
        <dbReference type="ARBA" id="ARBA00022741"/>
    </source>
</evidence>
<sequence length="520" mass="57431">MSMVVRVMAPIGRDAELITGVLQQSGLAAEVCTDPLSLLGEDPIGPLLIAEEALSMETIRILGEWMRSQPTWSDLPVLILTGNGRETSKTHLLEFQCLPLGAPVLLERPIRTATLVSSVRAALRARQRQYEIRDSLRARDAALAELKRERETLQVVLDNSIVGVLIGKKDDGITYANQAILRLLGYTADEVAAGKLGWNDINTAEYAEADRQAEEQMRIFGTADSYHKELRARDGRLIPFLVGATIIPSQESQGDLSQTIAVFLTDMSRQKQAESALIQSEKLAAVGRLAASISHEINNPLEAVTNILYIVEGNVKDEEAQRYIATAQAELQRVSQIVTHTLRFHRQATSPRALTAEELLEPTIGLHHGRLVNSNIDVQVYHCGSRAVVCYEGDIRQVLNNLIGNAIDSMKTGGRLLIRTRDAHLWNGNTSGVRITIADTGHGMTQEVRERIFEPFYTTKGINGTGLGLWISSGIVDKHRGLIQVHSTLTKSGGTVFSLFLPDEFRREERVQEQAQLLEQ</sequence>
<dbReference type="CDD" id="cd00130">
    <property type="entry name" value="PAS"/>
    <property type="match status" value="1"/>
</dbReference>
<dbReference type="Gene3D" id="3.30.565.10">
    <property type="entry name" value="Histidine kinase-like ATPase, C-terminal domain"/>
    <property type="match status" value="1"/>
</dbReference>
<dbReference type="InterPro" id="IPR035965">
    <property type="entry name" value="PAS-like_dom_sf"/>
</dbReference>
<dbReference type="PROSITE" id="PS50113">
    <property type="entry name" value="PAC"/>
    <property type="match status" value="1"/>
</dbReference>
<dbReference type="GO" id="GO:0005524">
    <property type="term" value="F:ATP binding"/>
    <property type="evidence" value="ECO:0007669"/>
    <property type="project" value="UniProtKB-KW"/>
</dbReference>
<dbReference type="SMART" id="SM00091">
    <property type="entry name" value="PAS"/>
    <property type="match status" value="1"/>
</dbReference>
<dbReference type="Pfam" id="PF02518">
    <property type="entry name" value="HATPase_c"/>
    <property type="match status" value="1"/>
</dbReference>
<evidence type="ECO:0000256" key="7">
    <source>
        <dbReference type="ARBA" id="ARBA00022840"/>
    </source>
</evidence>
<proteinExistence type="predicted"/>
<evidence type="ECO:0000313" key="13">
    <source>
        <dbReference type="EMBL" id="XBH13734.1"/>
    </source>
</evidence>
<evidence type="ECO:0000256" key="6">
    <source>
        <dbReference type="ARBA" id="ARBA00022777"/>
    </source>
</evidence>
<dbReference type="InterPro" id="IPR004358">
    <property type="entry name" value="Sig_transdc_His_kin-like_C"/>
</dbReference>
<dbReference type="InterPro" id="IPR036097">
    <property type="entry name" value="HisK_dim/P_sf"/>
</dbReference>
<dbReference type="RefSeq" id="WP_348267804.1">
    <property type="nucleotide sequence ID" value="NZ_CP121194.1"/>
</dbReference>
<dbReference type="CDD" id="cd00082">
    <property type="entry name" value="HisKA"/>
    <property type="match status" value="1"/>
</dbReference>
<evidence type="ECO:0000256" key="3">
    <source>
        <dbReference type="ARBA" id="ARBA00022553"/>
    </source>
</evidence>
<evidence type="ECO:0000259" key="11">
    <source>
        <dbReference type="PROSITE" id="PS50113"/>
    </source>
</evidence>
<dbReference type="InterPro" id="IPR005467">
    <property type="entry name" value="His_kinase_dom"/>
</dbReference>
<dbReference type="SUPFAM" id="SSF55874">
    <property type="entry name" value="ATPase domain of HSP90 chaperone/DNA topoisomerase II/histidine kinase"/>
    <property type="match status" value="1"/>
</dbReference>
<dbReference type="InterPro" id="IPR036890">
    <property type="entry name" value="HATPase_C_sf"/>
</dbReference>
<accession>A0AAU7D912</accession>
<dbReference type="Gene3D" id="3.40.50.2300">
    <property type="match status" value="1"/>
</dbReference>
<feature type="domain" description="Histidine kinase" evidence="9">
    <location>
        <begin position="292"/>
        <end position="505"/>
    </location>
</feature>
<evidence type="ECO:0000256" key="4">
    <source>
        <dbReference type="ARBA" id="ARBA00022679"/>
    </source>
</evidence>
<dbReference type="AlphaFoldDB" id="A0AAU7D912"/>
<protein>
    <recommendedName>
        <fullName evidence="2">histidine kinase</fullName>
        <ecNumber evidence="2">2.7.13.3</ecNumber>
    </recommendedName>
</protein>
<dbReference type="KEGG" id="epl:P4G45_00835"/>
<dbReference type="PROSITE" id="PS50109">
    <property type="entry name" value="HIS_KIN"/>
    <property type="match status" value="1"/>
</dbReference>
<dbReference type="EC" id="2.7.13.3" evidence="2"/>
<dbReference type="SUPFAM" id="SSF52172">
    <property type="entry name" value="CheY-like"/>
    <property type="match status" value="1"/>
</dbReference>
<evidence type="ECO:0000256" key="2">
    <source>
        <dbReference type="ARBA" id="ARBA00012438"/>
    </source>
</evidence>
<dbReference type="PROSITE" id="PS50112">
    <property type="entry name" value="PAS"/>
    <property type="match status" value="1"/>
</dbReference>
<keyword evidence="8" id="KW-0902">Two-component regulatory system</keyword>
<reference evidence="13" key="1">
    <citation type="submission" date="2023-03" db="EMBL/GenBank/DDBJ databases">
        <title>Edaphobacter sp.</title>
        <authorList>
            <person name="Huber K.J."/>
            <person name="Papendorf J."/>
            <person name="Pilke C."/>
            <person name="Bunk B."/>
            <person name="Sproeer C."/>
            <person name="Pester M."/>
        </authorList>
    </citation>
    <scope>NUCLEOTIDE SEQUENCE</scope>
    <source>
        <strain evidence="12">DSM 109919</strain>
        <strain evidence="13">DSM 109920</strain>
    </source>
</reference>
<dbReference type="GO" id="GO:0000155">
    <property type="term" value="F:phosphorelay sensor kinase activity"/>
    <property type="evidence" value="ECO:0007669"/>
    <property type="project" value="InterPro"/>
</dbReference>
<dbReference type="PRINTS" id="PR00344">
    <property type="entry name" value="BCTRLSENSOR"/>
</dbReference>
<dbReference type="PANTHER" id="PTHR43065">
    <property type="entry name" value="SENSOR HISTIDINE KINASE"/>
    <property type="match status" value="1"/>
</dbReference>
<evidence type="ECO:0000256" key="8">
    <source>
        <dbReference type="ARBA" id="ARBA00023012"/>
    </source>
</evidence>
<dbReference type="Pfam" id="PF00512">
    <property type="entry name" value="HisKA"/>
    <property type="match status" value="1"/>
</dbReference>
<dbReference type="Pfam" id="PF13426">
    <property type="entry name" value="PAS_9"/>
    <property type="match status" value="1"/>
</dbReference>
<dbReference type="Gene3D" id="3.30.450.20">
    <property type="entry name" value="PAS domain"/>
    <property type="match status" value="1"/>
</dbReference>
<accession>A0AAU7CXS0</accession>
<dbReference type="InterPro" id="IPR000700">
    <property type="entry name" value="PAS-assoc_C"/>
</dbReference>
<dbReference type="InterPro" id="IPR003661">
    <property type="entry name" value="HisK_dim/P_dom"/>
</dbReference>
<evidence type="ECO:0000313" key="12">
    <source>
        <dbReference type="EMBL" id="XBH10298.1"/>
    </source>
</evidence>
<keyword evidence="4" id="KW-0808">Transferase</keyword>
<evidence type="ECO:0000259" key="10">
    <source>
        <dbReference type="PROSITE" id="PS50112"/>
    </source>
</evidence>
<dbReference type="SUPFAM" id="SSF47384">
    <property type="entry name" value="Homodimeric domain of signal transducing histidine kinase"/>
    <property type="match status" value="1"/>
</dbReference>
<evidence type="ECO:0000256" key="1">
    <source>
        <dbReference type="ARBA" id="ARBA00000085"/>
    </source>
</evidence>
<organism evidence="13">
    <name type="scientific">Edaphobacter paludis</name>
    <dbReference type="NCBI Taxonomy" id="3035702"/>
    <lineage>
        <taxon>Bacteria</taxon>
        <taxon>Pseudomonadati</taxon>
        <taxon>Acidobacteriota</taxon>
        <taxon>Terriglobia</taxon>
        <taxon>Terriglobales</taxon>
        <taxon>Acidobacteriaceae</taxon>
        <taxon>Edaphobacter</taxon>
    </lineage>
</organism>
<name>A0AAU7D912_9BACT</name>
<dbReference type="EMBL" id="CP121194">
    <property type="protein sequence ID" value="XBH10298.1"/>
    <property type="molecule type" value="Genomic_DNA"/>
</dbReference>
<feature type="domain" description="PAS" evidence="10">
    <location>
        <begin position="149"/>
        <end position="191"/>
    </location>
</feature>
<keyword evidence="6" id="KW-0418">Kinase</keyword>
<keyword evidence="3" id="KW-0597">Phosphoprotein</keyword>
<dbReference type="InterPro" id="IPR003594">
    <property type="entry name" value="HATPase_dom"/>
</dbReference>
<dbReference type="EMBL" id="CP121195">
    <property type="protein sequence ID" value="XBH13734.1"/>
    <property type="molecule type" value="Genomic_DNA"/>
</dbReference>
<dbReference type="PANTHER" id="PTHR43065:SF46">
    <property type="entry name" value="C4-DICARBOXYLATE TRANSPORT SENSOR PROTEIN DCTB"/>
    <property type="match status" value="1"/>
</dbReference>
<dbReference type="InterPro" id="IPR011006">
    <property type="entry name" value="CheY-like_superfamily"/>
</dbReference>
<dbReference type="Gene3D" id="1.10.287.130">
    <property type="match status" value="1"/>
</dbReference>
<dbReference type="InterPro" id="IPR000014">
    <property type="entry name" value="PAS"/>
</dbReference>
<gene>
    <name evidence="12" type="ORF">P4G45_00835</name>
    <name evidence="13" type="ORF">P8936_00835</name>
</gene>
<keyword evidence="5" id="KW-0547">Nucleotide-binding</keyword>
<dbReference type="NCBIfam" id="TIGR00229">
    <property type="entry name" value="sensory_box"/>
    <property type="match status" value="1"/>
</dbReference>
<feature type="domain" description="PAC" evidence="11">
    <location>
        <begin position="224"/>
        <end position="279"/>
    </location>
</feature>
<dbReference type="SUPFAM" id="SSF55785">
    <property type="entry name" value="PYP-like sensor domain (PAS domain)"/>
    <property type="match status" value="1"/>
</dbReference>
<dbReference type="SMART" id="SM00387">
    <property type="entry name" value="HATPase_c"/>
    <property type="match status" value="1"/>
</dbReference>
<keyword evidence="7 13" id="KW-0067">ATP-binding</keyword>
<evidence type="ECO:0000259" key="9">
    <source>
        <dbReference type="PROSITE" id="PS50109"/>
    </source>
</evidence>
<dbReference type="SMART" id="SM00388">
    <property type="entry name" value="HisKA"/>
    <property type="match status" value="1"/>
</dbReference>
<comment type="catalytic activity">
    <reaction evidence="1">
        <text>ATP + protein L-histidine = ADP + protein N-phospho-L-histidine.</text>
        <dbReference type="EC" id="2.7.13.3"/>
    </reaction>
</comment>